<keyword evidence="1" id="KW-1133">Transmembrane helix</keyword>
<feature type="transmembrane region" description="Helical" evidence="1">
    <location>
        <begin position="272"/>
        <end position="293"/>
    </location>
</feature>
<proteinExistence type="predicted"/>
<evidence type="ECO:0000256" key="1">
    <source>
        <dbReference type="SAM" id="Phobius"/>
    </source>
</evidence>
<feature type="transmembrane region" description="Helical" evidence="1">
    <location>
        <begin position="90"/>
        <end position="107"/>
    </location>
</feature>
<feature type="transmembrane region" description="Helical" evidence="1">
    <location>
        <begin position="20"/>
        <end position="41"/>
    </location>
</feature>
<gene>
    <name evidence="2" type="ORF">A4X06_0g5658</name>
</gene>
<feature type="transmembrane region" description="Helical" evidence="1">
    <location>
        <begin position="212"/>
        <end position="234"/>
    </location>
</feature>
<evidence type="ECO:0000313" key="3">
    <source>
        <dbReference type="Proteomes" id="UP000077684"/>
    </source>
</evidence>
<accession>A0A8X7MQ87</accession>
<evidence type="ECO:0000313" key="2">
    <source>
        <dbReference type="EMBL" id="KAE8245497.1"/>
    </source>
</evidence>
<dbReference type="AlphaFoldDB" id="A0A8X7MQ87"/>
<dbReference type="Proteomes" id="UP000077684">
    <property type="component" value="Unassembled WGS sequence"/>
</dbReference>
<keyword evidence="1" id="KW-0472">Membrane</keyword>
<name>A0A8X7MQ87_9BASI</name>
<organism evidence="2 3">
    <name type="scientific">Tilletia controversa</name>
    <name type="common">dwarf bunt fungus</name>
    <dbReference type="NCBI Taxonomy" id="13291"/>
    <lineage>
        <taxon>Eukaryota</taxon>
        <taxon>Fungi</taxon>
        <taxon>Dikarya</taxon>
        <taxon>Basidiomycota</taxon>
        <taxon>Ustilaginomycotina</taxon>
        <taxon>Exobasidiomycetes</taxon>
        <taxon>Tilletiales</taxon>
        <taxon>Tilletiaceae</taxon>
        <taxon>Tilletia</taxon>
    </lineage>
</organism>
<feature type="transmembrane region" description="Helical" evidence="1">
    <location>
        <begin position="367"/>
        <end position="386"/>
    </location>
</feature>
<protein>
    <submittedName>
        <fullName evidence="2">Uncharacterized protein</fullName>
    </submittedName>
</protein>
<feature type="transmembrane region" description="Helical" evidence="1">
    <location>
        <begin position="430"/>
        <end position="454"/>
    </location>
</feature>
<feature type="transmembrane region" description="Helical" evidence="1">
    <location>
        <begin position="174"/>
        <end position="200"/>
    </location>
</feature>
<reference evidence="2" key="2">
    <citation type="journal article" date="2019" name="IMA Fungus">
        <title>Genome sequencing and comparison of five Tilletia species to identify candidate genes for the detection of regulated species infecting wheat.</title>
        <authorList>
            <person name="Nguyen H.D.T."/>
            <person name="Sultana T."/>
            <person name="Kesanakurti P."/>
            <person name="Hambleton S."/>
        </authorList>
    </citation>
    <scope>NUCLEOTIDE SEQUENCE</scope>
    <source>
        <strain evidence="2">DAOMC 236426</strain>
    </source>
</reference>
<sequence length="507" mass="54603">MDLTPLASKGARDVPSPSASSLILAPLFFLASSFLFSHWAARAVGVRRALQRYDAQPALVVATDDGEGEVKDEEGPKGGSSKVAVGLKTIAGRILLLLGYIGCLFVLDVTDSHHGIWQELYENGTALAAGFFFGAVPGLVEEGGETIVWFALHRFEDDPTSILILRLLTLLKPIVVGLVTARTGLVVPFVIYASLLLRFFAAPHGRSLARCVAFCVLVLAGYVGIIGTIIVVAISTGTRPPAVQLEDSALQICDSKTRICALVRGTKPILQWILPALEIGLVIFSLALVLPVLNAARNFDLLAQDKEIGNGLHSQSEPERKDVDGLDFTTIEAKAASDGFKRDENGKIPERLSLPHRAHNDLPTHKAAVRAFQAFFATGILLLLGVGSTSIGDSVEAKLGTVPTFFYPITLQGLLFDPNVKYHRAAVESFILLAWVWGLAAYFLVLSAISFSVYRRDGFPGLRRLWTATDPIWSSGPVKPAPAAKVCAHCHNGRLDTSEKPLIGLQE</sequence>
<keyword evidence="1" id="KW-0812">Transmembrane</keyword>
<comment type="caution">
    <text evidence="2">The sequence shown here is derived from an EMBL/GenBank/DDBJ whole genome shotgun (WGS) entry which is preliminary data.</text>
</comment>
<reference evidence="2" key="1">
    <citation type="submission" date="2016-04" db="EMBL/GenBank/DDBJ databases">
        <authorList>
            <person name="Nguyen H.D."/>
            <person name="Samba Siva P."/>
            <person name="Cullis J."/>
            <person name="Levesque C.A."/>
            <person name="Hambleton S."/>
        </authorList>
    </citation>
    <scope>NUCLEOTIDE SEQUENCE</scope>
    <source>
        <strain evidence="2">DAOMC 236426</strain>
    </source>
</reference>
<keyword evidence="3" id="KW-1185">Reference proteome</keyword>
<dbReference type="EMBL" id="LWDE02000726">
    <property type="protein sequence ID" value="KAE8245497.1"/>
    <property type="molecule type" value="Genomic_DNA"/>
</dbReference>